<dbReference type="EMBL" id="RDQH01000343">
    <property type="protein sequence ID" value="RXH67264.1"/>
    <property type="molecule type" value="Genomic_DNA"/>
</dbReference>
<dbReference type="Proteomes" id="UP000290289">
    <property type="component" value="Chromosome 17"/>
</dbReference>
<organism evidence="1 2">
    <name type="scientific">Malus domestica</name>
    <name type="common">Apple</name>
    <name type="synonym">Pyrus malus</name>
    <dbReference type="NCBI Taxonomy" id="3750"/>
    <lineage>
        <taxon>Eukaryota</taxon>
        <taxon>Viridiplantae</taxon>
        <taxon>Streptophyta</taxon>
        <taxon>Embryophyta</taxon>
        <taxon>Tracheophyta</taxon>
        <taxon>Spermatophyta</taxon>
        <taxon>Magnoliopsida</taxon>
        <taxon>eudicotyledons</taxon>
        <taxon>Gunneridae</taxon>
        <taxon>Pentapetalae</taxon>
        <taxon>rosids</taxon>
        <taxon>fabids</taxon>
        <taxon>Rosales</taxon>
        <taxon>Rosaceae</taxon>
        <taxon>Amygdaloideae</taxon>
        <taxon>Maleae</taxon>
        <taxon>Malus</taxon>
    </lineage>
</organism>
<comment type="caution">
    <text evidence="1">The sequence shown here is derived from an EMBL/GenBank/DDBJ whole genome shotgun (WGS) entry which is preliminary data.</text>
</comment>
<proteinExistence type="predicted"/>
<accession>A0A498HAH0</accession>
<sequence>MHGINSYPNITGEVGKEPLSCIHLLRANSFISCPTIWDLGHRCKIVSGWAVPHPDSSKDKGLMKETKHCPFHPRLKGGSLDGLCREIFDDMKP</sequence>
<name>A0A498HAH0_MALDO</name>
<keyword evidence="2" id="KW-1185">Reference proteome</keyword>
<dbReference type="AlphaFoldDB" id="A0A498HAH0"/>
<evidence type="ECO:0000313" key="1">
    <source>
        <dbReference type="EMBL" id="RXH67264.1"/>
    </source>
</evidence>
<protein>
    <submittedName>
        <fullName evidence="1">Uncharacterized protein</fullName>
    </submittedName>
</protein>
<gene>
    <name evidence="1" type="ORF">DVH24_027384</name>
</gene>
<reference evidence="1 2" key="1">
    <citation type="submission" date="2018-10" db="EMBL/GenBank/DDBJ databases">
        <title>A high-quality apple genome assembly.</title>
        <authorList>
            <person name="Hu J."/>
        </authorList>
    </citation>
    <scope>NUCLEOTIDE SEQUENCE [LARGE SCALE GENOMIC DNA]</scope>
    <source>
        <strain evidence="2">cv. HFTH1</strain>
        <tissue evidence="1">Young leaf</tissue>
    </source>
</reference>
<evidence type="ECO:0000313" key="2">
    <source>
        <dbReference type="Proteomes" id="UP000290289"/>
    </source>
</evidence>